<proteinExistence type="predicted"/>
<accession>A0ACB8FWL2</accession>
<evidence type="ECO:0000313" key="2">
    <source>
        <dbReference type="Proteomes" id="UP000827872"/>
    </source>
</evidence>
<protein>
    <submittedName>
        <fullName evidence="1">Uncharacterized protein</fullName>
    </submittedName>
</protein>
<dbReference type="EMBL" id="CM037624">
    <property type="protein sequence ID" value="KAH8011439.1"/>
    <property type="molecule type" value="Genomic_DNA"/>
</dbReference>
<dbReference type="Proteomes" id="UP000827872">
    <property type="component" value="Linkage Group LG11"/>
</dbReference>
<evidence type="ECO:0000313" key="1">
    <source>
        <dbReference type="EMBL" id="KAH8011439.1"/>
    </source>
</evidence>
<gene>
    <name evidence="1" type="ORF">K3G42_022638</name>
</gene>
<sequence length="286" mass="30887">MENYELVTSLGYPVLKPDLLSRIERAGEPCLGDQLDSARGIPQDPCPGYRFFKPEGLSWFERWEELGIADRQKAEESKLCTGSCQGAAGRGKAIKEEEGGPKGFAASLERYQLFPDSSRAGLFLTPNAAQLRAQPRVKKEEGVVPSSEQGPKLSAPPPVMDPHTEMLHCQRRLSLPALPTSSAHPVVPMGQAQPVTAKQKSLALPRSSAMDAPSEMLHCLCHASRASLVIPHPPHLGQLQAGSRDTPGRAWLGIPCPPRALQLQQGGQSHPAAPNPRLCSIPDSLR</sequence>
<reference evidence="1" key="1">
    <citation type="submission" date="2021-08" db="EMBL/GenBank/DDBJ databases">
        <title>The first chromosome-level gecko genome reveals the dynamic sex chromosomes of Neotropical dwarf geckos (Sphaerodactylidae: Sphaerodactylus).</title>
        <authorList>
            <person name="Pinto B.J."/>
            <person name="Keating S.E."/>
            <person name="Gamble T."/>
        </authorList>
    </citation>
    <scope>NUCLEOTIDE SEQUENCE</scope>
    <source>
        <strain evidence="1">TG3544</strain>
    </source>
</reference>
<organism evidence="1 2">
    <name type="scientific">Sphaerodactylus townsendi</name>
    <dbReference type="NCBI Taxonomy" id="933632"/>
    <lineage>
        <taxon>Eukaryota</taxon>
        <taxon>Metazoa</taxon>
        <taxon>Chordata</taxon>
        <taxon>Craniata</taxon>
        <taxon>Vertebrata</taxon>
        <taxon>Euteleostomi</taxon>
        <taxon>Lepidosauria</taxon>
        <taxon>Squamata</taxon>
        <taxon>Bifurcata</taxon>
        <taxon>Gekkota</taxon>
        <taxon>Sphaerodactylidae</taxon>
        <taxon>Sphaerodactylus</taxon>
    </lineage>
</organism>
<name>A0ACB8FWL2_9SAUR</name>
<keyword evidence="2" id="KW-1185">Reference proteome</keyword>
<comment type="caution">
    <text evidence="1">The sequence shown here is derived from an EMBL/GenBank/DDBJ whole genome shotgun (WGS) entry which is preliminary data.</text>
</comment>